<sequence>MMSRQKSISKRMLSKVKEGISHKSRSPNNIRATGSETSLMRRLSGKRKQSSQAQSRASSFEVSRDSIGSQLEDYELELDTSASQRSFTDTSTSTNASLSGTGMTTPPSAITSRSAHGRQTPARALQASPRLHSPSQDLTPRPPTRSGTFAYSVGGPSALSTTVPYVDLSVTVDRDCVDVGLTRDVWVAVDATIRTKVVDSPTAKAIRKTPLDVIIVLCQDTLAEMPNVTHSCVIELLSRLETTDRMAVVVASDDECCQLLALQPAKTTVVLERLGIAPSMINDSYVNVRFGEIRQPLQNILRFIADQGVRDSAQVVAVCKNPDSLVHRIRSVVQWPTHAFKIGFGPNPTHALGPHDWSIAFTGTGGCSNDLLDNMIRDLRHGCPMGLIPSLRLCYKPLEQCRIVEVLGQKAVRDLKLGQRCPLFLKVHVPKFNTSERASLEELGDADSLLTELESIVGTLETDFLHVEARYRHSALPTENVVTLRHICSIKRPKTDSRWSVVGPGTVPCSRESVQAKLAQYIASNYDPSRALKMIDRWTLQQATASDALRSVRNYLETHAKHTIPLSDNRRDAIAPDPDKPSVVITDIDMQPLPEVFPLSSSKRTNKQQQQRLPQNSPSTSISGTKILTSRITAPKPTTAITLTTDESPSSTARATTPTVPTDSRDTARQLWRHIRRSSLSAQQLMELSPDRLNELEASDETLKALRSKALANKRSIGAETLKAWRWEEKMMKGEEAPTPTAPWM</sequence>
<protein>
    <submittedName>
        <fullName evidence="2">Uncharacterized protein</fullName>
    </submittedName>
</protein>
<dbReference type="EMBL" id="CAVMBE010000001">
    <property type="protein sequence ID" value="CAK3765628.1"/>
    <property type="molecule type" value="Genomic_DNA"/>
</dbReference>
<feature type="region of interest" description="Disordered" evidence="1">
    <location>
        <begin position="595"/>
        <end position="666"/>
    </location>
</feature>
<feature type="region of interest" description="Disordered" evidence="1">
    <location>
        <begin position="1"/>
        <end position="65"/>
    </location>
</feature>
<keyword evidence="3" id="KW-1185">Reference proteome</keyword>
<feature type="compositionally biased region" description="Polar residues" evidence="1">
    <location>
        <begin position="26"/>
        <end position="38"/>
    </location>
</feature>
<reference evidence="2" key="1">
    <citation type="submission" date="2023-11" db="EMBL/GenBank/DDBJ databases">
        <authorList>
            <person name="Alioto T."/>
            <person name="Alioto T."/>
            <person name="Gomez Garrido J."/>
        </authorList>
    </citation>
    <scope>NUCLEOTIDE SEQUENCE</scope>
</reference>
<evidence type="ECO:0000313" key="2">
    <source>
        <dbReference type="EMBL" id="CAK3765628.1"/>
    </source>
</evidence>
<dbReference type="Proteomes" id="UP001296104">
    <property type="component" value="Unassembled WGS sequence"/>
</dbReference>
<comment type="caution">
    <text evidence="2">The sequence shown here is derived from an EMBL/GenBank/DDBJ whole genome shotgun (WGS) entry which is preliminary data.</text>
</comment>
<feature type="region of interest" description="Disordered" evidence="1">
    <location>
        <begin position="80"/>
        <end position="145"/>
    </location>
</feature>
<proteinExistence type="predicted"/>
<gene>
    <name evidence="2" type="ORF">LECACI_7A000359</name>
</gene>
<organism evidence="2 3">
    <name type="scientific">Lecanosticta acicola</name>
    <dbReference type="NCBI Taxonomy" id="111012"/>
    <lineage>
        <taxon>Eukaryota</taxon>
        <taxon>Fungi</taxon>
        <taxon>Dikarya</taxon>
        <taxon>Ascomycota</taxon>
        <taxon>Pezizomycotina</taxon>
        <taxon>Dothideomycetes</taxon>
        <taxon>Dothideomycetidae</taxon>
        <taxon>Mycosphaerellales</taxon>
        <taxon>Mycosphaerellaceae</taxon>
        <taxon>Lecanosticta</taxon>
    </lineage>
</organism>
<evidence type="ECO:0000256" key="1">
    <source>
        <dbReference type="SAM" id="MobiDB-lite"/>
    </source>
</evidence>
<feature type="compositionally biased region" description="Polar residues" evidence="1">
    <location>
        <begin position="80"/>
        <end position="114"/>
    </location>
</feature>
<feature type="compositionally biased region" description="Low complexity" evidence="1">
    <location>
        <begin position="50"/>
        <end position="59"/>
    </location>
</feature>
<feature type="compositionally biased region" description="Low complexity" evidence="1">
    <location>
        <begin position="648"/>
        <end position="662"/>
    </location>
</feature>
<name>A0AAI8W125_9PEZI</name>
<feature type="compositionally biased region" description="Polar residues" evidence="1">
    <location>
        <begin position="599"/>
        <end position="632"/>
    </location>
</feature>
<dbReference type="AlphaFoldDB" id="A0AAI8W125"/>
<evidence type="ECO:0000313" key="3">
    <source>
        <dbReference type="Proteomes" id="UP001296104"/>
    </source>
</evidence>
<accession>A0AAI8W125</accession>